<name>Q0QKP4_9SYNE</name>
<feature type="transmembrane region" description="Helical" evidence="1">
    <location>
        <begin position="63"/>
        <end position="84"/>
    </location>
</feature>
<dbReference type="InterPro" id="IPR025067">
    <property type="entry name" value="DUF4079"/>
</dbReference>
<accession>Q0QKP4</accession>
<keyword evidence="1" id="KW-1133">Transmembrane helix</keyword>
<dbReference type="Pfam" id="PF13301">
    <property type="entry name" value="DUF4079"/>
    <property type="match status" value="1"/>
</dbReference>
<feature type="transmembrane region" description="Helical" evidence="1">
    <location>
        <begin position="18"/>
        <end position="42"/>
    </location>
</feature>
<evidence type="ECO:0008006" key="3">
    <source>
        <dbReference type="Google" id="ProtNLM"/>
    </source>
</evidence>
<keyword evidence="1" id="KW-0472">Membrane</keyword>
<dbReference type="EMBL" id="DQ325539">
    <property type="protein sequence ID" value="ABD96285.1"/>
    <property type="molecule type" value="Genomic_DNA"/>
</dbReference>
<organism evidence="2">
    <name type="scientific">uncultured marine type-A Synechococcus GOM 3O6</name>
    <dbReference type="NCBI Taxonomy" id="364150"/>
    <lineage>
        <taxon>Bacteria</taxon>
        <taxon>Bacillati</taxon>
        <taxon>Cyanobacteriota</taxon>
        <taxon>Cyanophyceae</taxon>
        <taxon>Synechococcales</taxon>
        <taxon>Synechococcaceae</taxon>
        <taxon>Synechococcus</taxon>
        <taxon>environmental samples</taxon>
    </lineage>
</organism>
<feature type="transmembrane region" description="Helical" evidence="1">
    <location>
        <begin position="179"/>
        <end position="198"/>
    </location>
</feature>
<dbReference type="AlphaFoldDB" id="Q0QKP4"/>
<keyword evidence="1" id="KW-0812">Transmembrane</keyword>
<feature type="transmembrane region" description="Helical" evidence="1">
    <location>
        <begin position="146"/>
        <end position="167"/>
    </location>
</feature>
<proteinExistence type="predicted"/>
<feature type="transmembrane region" description="Helical" evidence="1">
    <location>
        <begin position="90"/>
        <end position="108"/>
    </location>
</feature>
<evidence type="ECO:0000256" key="1">
    <source>
        <dbReference type="SAM" id="Phobius"/>
    </source>
</evidence>
<reference evidence="2" key="1">
    <citation type="journal article" date="2006" name="Mar. Ecol. Prog. Ser.">
        <title>Gene diversity and organization in rbcL-containing genome fragments from uncultivated Synechococcus in the Gulf of Mexico.</title>
        <authorList>
            <person name="John D.E."/>
            <person name="Wawrik B."/>
            <person name="Tabita F.R."/>
            <person name="Paul J.H."/>
        </authorList>
    </citation>
    <scope>NUCLEOTIDE SEQUENCE</scope>
</reference>
<protein>
    <recommendedName>
        <fullName evidence="3">DUF4079 domain-containing protein</fullName>
    </recommendedName>
</protein>
<feature type="transmembrane region" description="Helical" evidence="1">
    <location>
        <begin position="115"/>
        <end position="134"/>
    </location>
</feature>
<evidence type="ECO:0000313" key="2">
    <source>
        <dbReference type="EMBL" id="ABD96285.1"/>
    </source>
</evidence>
<sequence length="215" mass="23547">MAEPEALQNLSPHQWWGLIHPVLMILFVYPVTGATIRLGILARERRLEINPIADTVPLEHAQHGAWVTGGVLVAVLIGLCHSLAGADIGLVLLSGFVVLIGYISLLRSRLIWQRLLAAAISWGGMLTLGLHPAVERLSDQPWTGLFWQSHFWMGWILTGLLLSSTVIQPLIGRSTRLRHWHVATNVLVALLLAMQAISGSRDLVISGLLRLHGAS</sequence>